<comment type="similarity">
    <text evidence="1">Belongs to the UPF0423 family.</text>
</comment>
<accession>A0A242MEF9</accession>
<organism evidence="4 5">
    <name type="scientific">Caballeronia sordidicola</name>
    <name type="common">Burkholderia sordidicola</name>
    <dbReference type="NCBI Taxonomy" id="196367"/>
    <lineage>
        <taxon>Bacteria</taxon>
        <taxon>Pseudomonadati</taxon>
        <taxon>Pseudomonadota</taxon>
        <taxon>Betaproteobacteria</taxon>
        <taxon>Burkholderiales</taxon>
        <taxon>Burkholderiaceae</taxon>
        <taxon>Caballeronia</taxon>
    </lineage>
</organism>
<evidence type="ECO:0000256" key="2">
    <source>
        <dbReference type="ARBA" id="ARBA00022729"/>
    </source>
</evidence>
<evidence type="ECO:0000313" key="5">
    <source>
        <dbReference type="Proteomes" id="UP000195221"/>
    </source>
</evidence>
<dbReference type="AlphaFoldDB" id="A0A242MEF9"/>
<comment type="caution">
    <text evidence="4">The sequence shown here is derived from an EMBL/GenBank/DDBJ whole genome shotgun (WGS) entry which is preliminary data.</text>
</comment>
<feature type="signal peptide" evidence="3">
    <location>
        <begin position="1"/>
        <end position="49"/>
    </location>
</feature>
<proteinExistence type="inferred from homology"/>
<dbReference type="Pfam" id="PF10634">
    <property type="entry name" value="Iron_transport"/>
    <property type="match status" value="1"/>
</dbReference>
<protein>
    <submittedName>
        <fullName evidence="4">Periplasmic protein p19 involved in high-affinity Fe2+ transport</fullName>
    </submittedName>
</protein>
<evidence type="ECO:0000256" key="1">
    <source>
        <dbReference type="ARBA" id="ARBA00010013"/>
    </source>
</evidence>
<keyword evidence="2 3" id="KW-0732">Signal</keyword>
<name>A0A242MEF9_CABSO</name>
<dbReference type="Gene3D" id="2.60.40.2480">
    <property type="entry name" value="Periplasmic metal-binding protein Tp34-type"/>
    <property type="match status" value="1"/>
</dbReference>
<dbReference type="PIRSF" id="PIRSF017018">
    <property type="entry name" value="Tp34"/>
    <property type="match status" value="1"/>
</dbReference>
<gene>
    <name evidence="4" type="ORF">PAMC26577_31290</name>
</gene>
<dbReference type="Proteomes" id="UP000195221">
    <property type="component" value="Unassembled WGS sequence"/>
</dbReference>
<dbReference type="EMBL" id="NBTZ01000115">
    <property type="protein sequence ID" value="OTP69529.1"/>
    <property type="molecule type" value="Genomic_DNA"/>
</dbReference>
<dbReference type="InterPro" id="IPR018470">
    <property type="entry name" value="Metal-bd_Tp34-typ"/>
</dbReference>
<evidence type="ECO:0000313" key="4">
    <source>
        <dbReference type="EMBL" id="OTP69529.1"/>
    </source>
</evidence>
<sequence>MPALGRWRNNRVGSEASINNNKELRMKVSTLVRGSVAAVAFAAMASASAAEYPIGKQNVQNGIEVGAVYLQPITMEPEGMMRKASDSDIHLEADIHAVKNNPTGFAEGDWMPYLQVTYELTKVGTTQSIKGDLMAMVANDGPHYGDNVKLFGPGKYHLKLNIAPPMQTGHMAFGRHVDKETGVGPWFKPYTIEYDFPFAGIGKKGGY</sequence>
<evidence type="ECO:0000256" key="3">
    <source>
        <dbReference type="SAM" id="SignalP"/>
    </source>
</evidence>
<feature type="chain" id="PRO_5013077274" evidence="3">
    <location>
        <begin position="50"/>
        <end position="207"/>
    </location>
</feature>
<dbReference type="InterPro" id="IPR038482">
    <property type="entry name" value="Tp34-type_sf"/>
</dbReference>
<reference evidence="4 5" key="1">
    <citation type="submission" date="2017-03" db="EMBL/GenBank/DDBJ databases">
        <title>Genome analysis of strain PAMC 26577.</title>
        <authorList>
            <person name="Oh H.-M."/>
            <person name="Yang J.-A."/>
        </authorList>
    </citation>
    <scope>NUCLEOTIDE SEQUENCE [LARGE SCALE GENOMIC DNA]</scope>
    <source>
        <strain evidence="4 5">PAMC 26577</strain>
    </source>
</reference>